<keyword evidence="5 7" id="KW-0573">Peptidoglycan synthesis</keyword>
<dbReference type="KEGG" id="hhy:Halhy_2175"/>
<evidence type="ECO:0000256" key="4">
    <source>
        <dbReference type="ARBA" id="ARBA00022960"/>
    </source>
</evidence>
<dbReference type="STRING" id="760192.Halhy_2175"/>
<comment type="similarity">
    <text evidence="2">Belongs to the YkuD family.</text>
</comment>
<gene>
    <name evidence="9" type="ordered locus">Halhy_2175</name>
</gene>
<reference key="2">
    <citation type="submission" date="2011-04" db="EMBL/GenBank/DDBJ databases">
        <title>Complete sequence of chromosome of Haliscomenobacter hydrossis DSM 1100.</title>
        <authorList>
            <consortium name="US DOE Joint Genome Institute (JGI-PGF)"/>
            <person name="Lucas S."/>
            <person name="Han J."/>
            <person name="Lapidus A."/>
            <person name="Bruce D."/>
            <person name="Goodwin L."/>
            <person name="Pitluck S."/>
            <person name="Peters L."/>
            <person name="Kyrpides N."/>
            <person name="Mavromatis K."/>
            <person name="Ivanova N."/>
            <person name="Ovchinnikova G."/>
            <person name="Pagani I."/>
            <person name="Daligault H."/>
            <person name="Detter J.C."/>
            <person name="Han C."/>
            <person name="Land M."/>
            <person name="Hauser L."/>
            <person name="Markowitz V."/>
            <person name="Cheng J.-F."/>
            <person name="Hugenholtz P."/>
            <person name="Woyke T."/>
            <person name="Wu D."/>
            <person name="Verbarg S."/>
            <person name="Frueling A."/>
            <person name="Brambilla E."/>
            <person name="Klenk H.-P."/>
            <person name="Eisen J.A."/>
        </authorList>
    </citation>
    <scope>NUCLEOTIDE SEQUENCE</scope>
    <source>
        <strain>DSM 1100</strain>
    </source>
</reference>
<feature type="active site" description="Proton donor/acceptor" evidence="7">
    <location>
        <position position="155"/>
    </location>
</feature>
<dbReference type="RefSeq" id="WP_013764610.1">
    <property type="nucleotide sequence ID" value="NC_015510.1"/>
</dbReference>
<organism evidence="9 10">
    <name type="scientific">Haliscomenobacter hydrossis (strain ATCC 27775 / DSM 1100 / LMG 10767 / O)</name>
    <dbReference type="NCBI Taxonomy" id="760192"/>
    <lineage>
        <taxon>Bacteria</taxon>
        <taxon>Pseudomonadati</taxon>
        <taxon>Bacteroidota</taxon>
        <taxon>Saprospiria</taxon>
        <taxon>Saprospirales</taxon>
        <taxon>Haliscomenobacteraceae</taxon>
        <taxon>Haliscomenobacter</taxon>
    </lineage>
</organism>
<dbReference type="GO" id="GO:0009252">
    <property type="term" value="P:peptidoglycan biosynthetic process"/>
    <property type="evidence" value="ECO:0007669"/>
    <property type="project" value="UniProtKB-UniPathway"/>
</dbReference>
<dbReference type="eggNOG" id="COG3034">
    <property type="taxonomic scope" value="Bacteria"/>
</dbReference>
<dbReference type="SUPFAM" id="SSF141523">
    <property type="entry name" value="L,D-transpeptidase catalytic domain-like"/>
    <property type="match status" value="1"/>
</dbReference>
<dbReference type="PANTHER" id="PTHR36699:SF1">
    <property type="entry name" value="L,D-TRANSPEPTIDASE YAFK-RELATED"/>
    <property type="match status" value="1"/>
</dbReference>
<accession>F4KRV4</accession>
<keyword evidence="4 7" id="KW-0133">Cell shape</keyword>
<feature type="domain" description="L,D-TPase catalytic" evidence="8">
    <location>
        <begin position="63"/>
        <end position="194"/>
    </location>
</feature>
<evidence type="ECO:0000256" key="1">
    <source>
        <dbReference type="ARBA" id="ARBA00004752"/>
    </source>
</evidence>
<dbReference type="GO" id="GO:0071555">
    <property type="term" value="P:cell wall organization"/>
    <property type="evidence" value="ECO:0007669"/>
    <property type="project" value="UniProtKB-UniRule"/>
</dbReference>
<dbReference type="EMBL" id="CP002691">
    <property type="protein sequence ID" value="AEE50058.1"/>
    <property type="molecule type" value="Genomic_DNA"/>
</dbReference>
<sequence length="251" mass="28528">MSKLLQPLILTILMLNNLNCSGQQQQTTNTLVDGDRVANARQLVGEKLAQELTQKGLKPGAAIFIRAFKSEQQLEVWVQDSLQFRWFKTYHICKVPGELGPKRKEGDLQVPEGLYWIEVFNPQSSYHLSMGINYPNASDRILSDPKKPGGEIYIHGACGSVGCIPLTDEFIREVYLLALDAKTAGQEKIPVHIFPCRMTEQNKVNLLARNQPHLMPFWENLAEAYDFFVEKKVVPKYEVESNTGRYSIEKM</sequence>
<evidence type="ECO:0000313" key="9">
    <source>
        <dbReference type="EMBL" id="AEE50058.1"/>
    </source>
</evidence>
<dbReference type="Proteomes" id="UP000008461">
    <property type="component" value="Chromosome"/>
</dbReference>
<dbReference type="Pfam" id="PF03734">
    <property type="entry name" value="YkuD"/>
    <property type="match status" value="1"/>
</dbReference>
<evidence type="ECO:0000256" key="2">
    <source>
        <dbReference type="ARBA" id="ARBA00005992"/>
    </source>
</evidence>
<proteinExistence type="inferred from homology"/>
<protein>
    <submittedName>
        <fullName evidence="9">ErfK/YbiS/YcfS/YnhG family protein</fullName>
    </submittedName>
</protein>
<keyword evidence="10" id="KW-1185">Reference proteome</keyword>
<evidence type="ECO:0000256" key="5">
    <source>
        <dbReference type="ARBA" id="ARBA00022984"/>
    </source>
</evidence>
<reference evidence="9 10" key="1">
    <citation type="journal article" date="2011" name="Stand. Genomic Sci.">
        <title>Complete genome sequence of Haliscomenobacter hydrossis type strain (O).</title>
        <authorList>
            <consortium name="US DOE Joint Genome Institute (JGI-PGF)"/>
            <person name="Daligault H."/>
            <person name="Lapidus A."/>
            <person name="Zeytun A."/>
            <person name="Nolan M."/>
            <person name="Lucas S."/>
            <person name="Del Rio T.G."/>
            <person name="Tice H."/>
            <person name="Cheng J.F."/>
            <person name="Tapia R."/>
            <person name="Han C."/>
            <person name="Goodwin L."/>
            <person name="Pitluck S."/>
            <person name="Liolios K."/>
            <person name="Pagani I."/>
            <person name="Ivanova N."/>
            <person name="Huntemann M."/>
            <person name="Mavromatis K."/>
            <person name="Mikhailova N."/>
            <person name="Pati A."/>
            <person name="Chen A."/>
            <person name="Palaniappan K."/>
            <person name="Land M."/>
            <person name="Hauser L."/>
            <person name="Brambilla E.M."/>
            <person name="Rohde M."/>
            <person name="Verbarg S."/>
            <person name="Goker M."/>
            <person name="Bristow J."/>
            <person name="Eisen J.A."/>
            <person name="Markowitz V."/>
            <person name="Hugenholtz P."/>
            <person name="Kyrpides N.C."/>
            <person name="Klenk H.P."/>
            <person name="Woyke T."/>
        </authorList>
    </citation>
    <scope>NUCLEOTIDE SEQUENCE [LARGE SCALE GENOMIC DNA]</scope>
    <source>
        <strain evidence="10">ATCC 27775 / DSM 1100 / LMG 10767 / O</strain>
    </source>
</reference>
<dbReference type="UniPathway" id="UPA00219"/>
<dbReference type="GO" id="GO:0008360">
    <property type="term" value="P:regulation of cell shape"/>
    <property type="evidence" value="ECO:0007669"/>
    <property type="project" value="UniProtKB-UniRule"/>
</dbReference>
<dbReference type="InterPro" id="IPR038063">
    <property type="entry name" value="Transpep_catalytic_dom"/>
</dbReference>
<evidence type="ECO:0000256" key="6">
    <source>
        <dbReference type="ARBA" id="ARBA00023316"/>
    </source>
</evidence>
<dbReference type="CDD" id="cd16913">
    <property type="entry name" value="YkuD_like"/>
    <property type="match status" value="1"/>
</dbReference>
<dbReference type="AlphaFoldDB" id="F4KRV4"/>
<evidence type="ECO:0000259" key="8">
    <source>
        <dbReference type="PROSITE" id="PS52029"/>
    </source>
</evidence>
<dbReference type="PROSITE" id="PS52029">
    <property type="entry name" value="LD_TPASE"/>
    <property type="match status" value="1"/>
</dbReference>
<dbReference type="HOGENOM" id="CLU_032558_2_1_10"/>
<name>F4KRV4_HALH1</name>
<dbReference type="MEROPS" id="C82.A01"/>
<feature type="active site" description="Nucleophile" evidence="7">
    <location>
        <position position="163"/>
    </location>
</feature>
<dbReference type="InterPro" id="IPR005490">
    <property type="entry name" value="LD_TPept_cat_dom"/>
</dbReference>
<evidence type="ECO:0000313" key="10">
    <source>
        <dbReference type="Proteomes" id="UP000008461"/>
    </source>
</evidence>
<comment type="pathway">
    <text evidence="1 7">Cell wall biogenesis; peptidoglycan biosynthesis.</text>
</comment>
<dbReference type="GO" id="GO:0004180">
    <property type="term" value="F:carboxypeptidase activity"/>
    <property type="evidence" value="ECO:0007669"/>
    <property type="project" value="UniProtKB-ARBA"/>
</dbReference>
<dbReference type="PANTHER" id="PTHR36699">
    <property type="entry name" value="LD-TRANSPEPTIDASE"/>
    <property type="match status" value="1"/>
</dbReference>
<dbReference type="GO" id="GO:0016740">
    <property type="term" value="F:transferase activity"/>
    <property type="evidence" value="ECO:0007669"/>
    <property type="project" value="UniProtKB-KW"/>
</dbReference>
<keyword evidence="6 7" id="KW-0961">Cell wall biogenesis/degradation</keyword>
<evidence type="ECO:0000256" key="3">
    <source>
        <dbReference type="ARBA" id="ARBA00022679"/>
    </source>
</evidence>
<keyword evidence="3" id="KW-0808">Transferase</keyword>
<evidence type="ECO:0000256" key="7">
    <source>
        <dbReference type="PROSITE-ProRule" id="PRU01373"/>
    </source>
</evidence>